<feature type="compositionally biased region" description="Polar residues" evidence="1">
    <location>
        <begin position="193"/>
        <end position="203"/>
    </location>
</feature>
<feature type="compositionally biased region" description="Polar residues" evidence="1">
    <location>
        <begin position="153"/>
        <end position="177"/>
    </location>
</feature>
<feature type="compositionally biased region" description="Basic and acidic residues" evidence="1">
    <location>
        <begin position="1"/>
        <end position="16"/>
    </location>
</feature>
<reference evidence="4" key="1">
    <citation type="journal article" date="2024" name="IScience">
        <title>Strigolactones Initiate the Formation of Haustorium-like Structures in Castilleja.</title>
        <authorList>
            <person name="Buerger M."/>
            <person name="Peterson D."/>
            <person name="Chory J."/>
        </authorList>
    </citation>
    <scope>NUCLEOTIDE SEQUENCE [LARGE SCALE GENOMIC DNA]</scope>
</reference>
<accession>A0ABD3BNQ9</accession>
<feature type="compositionally biased region" description="Low complexity" evidence="1">
    <location>
        <begin position="232"/>
        <end position="242"/>
    </location>
</feature>
<dbReference type="EMBL" id="JAVIJP010000069">
    <property type="protein sequence ID" value="KAL3619070.1"/>
    <property type="molecule type" value="Genomic_DNA"/>
</dbReference>
<dbReference type="Pfam" id="PF07839">
    <property type="entry name" value="CaM_binding"/>
    <property type="match status" value="1"/>
</dbReference>
<dbReference type="Proteomes" id="UP001632038">
    <property type="component" value="Unassembled WGS sequence"/>
</dbReference>
<dbReference type="PANTHER" id="PTHR33349:SF20">
    <property type="entry name" value="CHROMO DOMAIN CEC-LIKE PROTEIN"/>
    <property type="match status" value="1"/>
</dbReference>
<feature type="region of interest" description="Disordered" evidence="1">
    <location>
        <begin position="386"/>
        <end position="454"/>
    </location>
</feature>
<dbReference type="AlphaFoldDB" id="A0ABD3BNQ9"/>
<comment type="caution">
    <text evidence="3">The sequence shown here is derived from an EMBL/GenBank/DDBJ whole genome shotgun (WGS) entry which is preliminary data.</text>
</comment>
<feature type="region of interest" description="Disordered" evidence="1">
    <location>
        <begin position="1"/>
        <end position="203"/>
    </location>
</feature>
<sequence length="476" mass="52888">MATRRRDTAPRKDKTEASSSHTPDNTLHLKPTPNVISSPQNNGPTAPIKTTPKASLRPATRSSTGFKKSTPPNTTHSKPTTTTRRTLDKSQLPTRVIASPSTRPRDKTPLRAQNARVSTTPSFRPHDKTPPPAHKKHVSTISSLRPRDKTPLPAQTTHVSTPQASSFPKKSTASQKVGSGKNRKPLNKDVGKHSTSSHATPVNATLKTSNICIQEELETEKIPTSAAKEQTTESFQETFENTDIYENLPEVDTLLEDQESFTFETVEQIIQVVSDDERDSVGLVPKDQEKPVDIAQTKAENDHKEEGEAKIVTIEPSPVVEQQEAPIDIKTQESEDKPCIEEKLEEVVHDIHITDNIVPRVADELPKEEGKEKEVEEVVVVVEKEEGEKEKALDKKDEVASQSEAIEPVETKVQEIVEKQKPEPEHKAQKQQGWPRVKKDVVSNDTIEETASKLRDQRRNRVRALAGAFESVISSQ</sequence>
<proteinExistence type="predicted"/>
<evidence type="ECO:0000313" key="4">
    <source>
        <dbReference type="Proteomes" id="UP001632038"/>
    </source>
</evidence>
<feature type="compositionally biased region" description="Basic and acidic residues" evidence="1">
    <location>
        <begin position="409"/>
        <end position="428"/>
    </location>
</feature>
<protein>
    <recommendedName>
        <fullName evidence="2">Calmodulin-binding domain-containing protein</fullName>
    </recommendedName>
</protein>
<feature type="compositionally biased region" description="Basic and acidic residues" evidence="1">
    <location>
        <begin position="386"/>
        <end position="399"/>
    </location>
</feature>
<dbReference type="InterPro" id="IPR012417">
    <property type="entry name" value="CaM-bd_dom_pln"/>
</dbReference>
<gene>
    <name evidence="3" type="ORF">CASFOL_036640</name>
</gene>
<feature type="region of interest" description="Disordered" evidence="1">
    <location>
        <begin position="222"/>
        <end position="242"/>
    </location>
</feature>
<feature type="compositionally biased region" description="Low complexity" evidence="1">
    <location>
        <begin position="67"/>
        <end position="84"/>
    </location>
</feature>
<evidence type="ECO:0000256" key="1">
    <source>
        <dbReference type="SAM" id="MobiDB-lite"/>
    </source>
</evidence>
<name>A0ABD3BNQ9_9LAMI</name>
<evidence type="ECO:0000259" key="2">
    <source>
        <dbReference type="Pfam" id="PF07839"/>
    </source>
</evidence>
<evidence type="ECO:0000313" key="3">
    <source>
        <dbReference type="EMBL" id="KAL3619070.1"/>
    </source>
</evidence>
<feature type="domain" description="Calmodulin-binding" evidence="2">
    <location>
        <begin position="383"/>
        <end position="474"/>
    </location>
</feature>
<feature type="region of interest" description="Disordered" evidence="1">
    <location>
        <begin position="317"/>
        <end position="337"/>
    </location>
</feature>
<keyword evidence="4" id="KW-1185">Reference proteome</keyword>
<dbReference type="PANTHER" id="PTHR33349">
    <property type="entry name" value="EMB|CAB62594.1"/>
    <property type="match status" value="1"/>
</dbReference>
<organism evidence="3 4">
    <name type="scientific">Castilleja foliolosa</name>
    <dbReference type="NCBI Taxonomy" id="1961234"/>
    <lineage>
        <taxon>Eukaryota</taxon>
        <taxon>Viridiplantae</taxon>
        <taxon>Streptophyta</taxon>
        <taxon>Embryophyta</taxon>
        <taxon>Tracheophyta</taxon>
        <taxon>Spermatophyta</taxon>
        <taxon>Magnoliopsida</taxon>
        <taxon>eudicotyledons</taxon>
        <taxon>Gunneridae</taxon>
        <taxon>Pentapetalae</taxon>
        <taxon>asterids</taxon>
        <taxon>lamiids</taxon>
        <taxon>Lamiales</taxon>
        <taxon>Orobanchaceae</taxon>
        <taxon>Pedicularideae</taxon>
        <taxon>Castillejinae</taxon>
        <taxon>Castilleja</taxon>
    </lineage>
</organism>
<feature type="compositionally biased region" description="Polar residues" evidence="1">
    <location>
        <begin position="34"/>
        <end position="44"/>
    </location>
</feature>